<keyword evidence="3" id="KW-0813">Transport</keyword>
<dbReference type="InterPro" id="IPR051045">
    <property type="entry name" value="TonB-dependent_transducer"/>
</dbReference>
<dbReference type="Proteomes" id="UP000682843">
    <property type="component" value="Chromosome"/>
</dbReference>
<name>A0ABX8AJV6_9BRAD</name>
<evidence type="ECO:0000256" key="3">
    <source>
        <dbReference type="ARBA" id="ARBA00022448"/>
    </source>
</evidence>
<keyword evidence="6 11" id="KW-0812">Transmembrane</keyword>
<proteinExistence type="inferred from homology"/>
<dbReference type="InterPro" id="IPR006260">
    <property type="entry name" value="TonB/TolA_C"/>
</dbReference>
<dbReference type="Pfam" id="PF03544">
    <property type="entry name" value="TonB_C"/>
    <property type="match status" value="1"/>
</dbReference>
<dbReference type="SUPFAM" id="SSF74653">
    <property type="entry name" value="TolA/TonB C-terminal domain"/>
    <property type="match status" value="1"/>
</dbReference>
<gene>
    <name evidence="13" type="ORF">RPMA_27380</name>
</gene>
<dbReference type="RefSeq" id="WP_211910861.1">
    <property type="nucleotide sequence ID" value="NZ_CP036498.1"/>
</dbReference>
<feature type="compositionally biased region" description="Basic and acidic residues" evidence="10">
    <location>
        <begin position="145"/>
        <end position="158"/>
    </location>
</feature>
<keyword evidence="14" id="KW-1185">Reference proteome</keyword>
<dbReference type="PROSITE" id="PS52015">
    <property type="entry name" value="TONB_CTD"/>
    <property type="match status" value="1"/>
</dbReference>
<evidence type="ECO:0000313" key="13">
    <source>
        <dbReference type="EMBL" id="QUS42125.1"/>
    </source>
</evidence>
<organism evidence="13 14">
    <name type="scientific">Tardiphaga alba</name>
    <dbReference type="NCBI Taxonomy" id="340268"/>
    <lineage>
        <taxon>Bacteria</taxon>
        <taxon>Pseudomonadati</taxon>
        <taxon>Pseudomonadota</taxon>
        <taxon>Alphaproteobacteria</taxon>
        <taxon>Hyphomicrobiales</taxon>
        <taxon>Nitrobacteraceae</taxon>
        <taxon>Tardiphaga</taxon>
    </lineage>
</organism>
<evidence type="ECO:0000256" key="11">
    <source>
        <dbReference type="SAM" id="Phobius"/>
    </source>
</evidence>
<evidence type="ECO:0000313" key="14">
    <source>
        <dbReference type="Proteomes" id="UP000682843"/>
    </source>
</evidence>
<evidence type="ECO:0000259" key="12">
    <source>
        <dbReference type="PROSITE" id="PS52015"/>
    </source>
</evidence>
<evidence type="ECO:0000256" key="1">
    <source>
        <dbReference type="ARBA" id="ARBA00004383"/>
    </source>
</evidence>
<dbReference type="NCBIfam" id="TIGR01352">
    <property type="entry name" value="tonB_Cterm"/>
    <property type="match status" value="1"/>
</dbReference>
<accession>A0ABX8AJV6</accession>
<dbReference type="PANTHER" id="PTHR33446:SF13">
    <property type="entry name" value="TONB PROTEIN"/>
    <property type="match status" value="1"/>
</dbReference>
<dbReference type="EMBL" id="CP036498">
    <property type="protein sequence ID" value="QUS42125.1"/>
    <property type="molecule type" value="Genomic_DNA"/>
</dbReference>
<feature type="region of interest" description="Disordered" evidence="10">
    <location>
        <begin position="115"/>
        <end position="176"/>
    </location>
</feature>
<evidence type="ECO:0000256" key="7">
    <source>
        <dbReference type="ARBA" id="ARBA00022927"/>
    </source>
</evidence>
<keyword evidence="4" id="KW-1003">Cell membrane</keyword>
<comment type="subcellular location">
    <subcellularLocation>
        <location evidence="1">Cell inner membrane</location>
        <topology evidence="1">Single-pass membrane protein</topology>
        <orientation evidence="1">Periplasmic side</orientation>
    </subcellularLocation>
</comment>
<sequence>MNAFALHHPGDRAVWRWTGSAVTILAAHAGVIALGLYLYSQNAPPGVTAPPIMLDLSPVSSAQEATPRDVAPGPEMVQEEAPSAPPPEPQAQQQVEEMIPPTPLMEKAEVVAPPEQKIAPTPPPPEPAPVTPEPAKPTPVKPKPIKAEVKKKPKETKPAPRTTAPQSAETVAPSNSAAMAGASRAAAANYRQMVQAHVQRFKQYPAAARTGRSGKVTTVVTFTLGRSGQVLSVSLSGSSGQPALDAETLATVRRASPFPAFPAEMTMATQSYSLPLSYNLQ</sequence>
<evidence type="ECO:0000256" key="8">
    <source>
        <dbReference type="ARBA" id="ARBA00022989"/>
    </source>
</evidence>
<keyword evidence="8 11" id="KW-1133">Transmembrane helix</keyword>
<feature type="transmembrane region" description="Helical" evidence="11">
    <location>
        <begin position="20"/>
        <end position="39"/>
    </location>
</feature>
<evidence type="ECO:0000256" key="5">
    <source>
        <dbReference type="ARBA" id="ARBA00022519"/>
    </source>
</evidence>
<dbReference type="Gene3D" id="3.30.1150.10">
    <property type="match status" value="1"/>
</dbReference>
<dbReference type="InterPro" id="IPR037682">
    <property type="entry name" value="TonB_C"/>
</dbReference>
<keyword evidence="9 11" id="KW-0472">Membrane</keyword>
<evidence type="ECO:0000256" key="9">
    <source>
        <dbReference type="ARBA" id="ARBA00023136"/>
    </source>
</evidence>
<evidence type="ECO:0000256" key="4">
    <source>
        <dbReference type="ARBA" id="ARBA00022475"/>
    </source>
</evidence>
<protein>
    <submittedName>
        <fullName evidence="13">Energy transducer TonB</fullName>
    </submittedName>
</protein>
<feature type="domain" description="TonB C-terminal" evidence="12">
    <location>
        <begin position="189"/>
        <end position="281"/>
    </location>
</feature>
<evidence type="ECO:0000256" key="6">
    <source>
        <dbReference type="ARBA" id="ARBA00022692"/>
    </source>
</evidence>
<comment type="similarity">
    <text evidence="2">Belongs to the TonB family.</text>
</comment>
<feature type="compositionally biased region" description="Pro residues" evidence="10">
    <location>
        <begin position="120"/>
        <end position="142"/>
    </location>
</feature>
<feature type="region of interest" description="Disordered" evidence="10">
    <location>
        <begin position="60"/>
        <end position="94"/>
    </location>
</feature>
<keyword evidence="7" id="KW-0653">Protein transport</keyword>
<dbReference type="PANTHER" id="PTHR33446">
    <property type="entry name" value="PROTEIN TONB-RELATED"/>
    <property type="match status" value="1"/>
</dbReference>
<keyword evidence="5" id="KW-0997">Cell inner membrane</keyword>
<reference evidence="13 14" key="1">
    <citation type="submission" date="2019-02" db="EMBL/GenBank/DDBJ databases">
        <title>Emended description of the genus Rhodopseudomonas and description of Rhodopseudomonas albus sp. nov., a non-phototrophic, heavy-metal-tolerant bacterium isolated from garden soil.</title>
        <authorList>
            <person name="Bao Z."/>
            <person name="Cao W.W."/>
            <person name="Sato Y."/>
            <person name="Nishizawa T."/>
            <person name="Zhao J."/>
            <person name="Guo Y."/>
            <person name="Ohta H."/>
        </authorList>
    </citation>
    <scope>NUCLEOTIDE SEQUENCE [LARGE SCALE GENOMIC DNA]</scope>
    <source>
        <strain evidence="13 14">SK50-23</strain>
    </source>
</reference>
<evidence type="ECO:0000256" key="2">
    <source>
        <dbReference type="ARBA" id="ARBA00006555"/>
    </source>
</evidence>
<evidence type="ECO:0000256" key="10">
    <source>
        <dbReference type="SAM" id="MobiDB-lite"/>
    </source>
</evidence>